<evidence type="ECO:0000259" key="6">
    <source>
        <dbReference type="PROSITE" id="PS50178"/>
    </source>
</evidence>
<proteinExistence type="predicted"/>
<dbReference type="PROSITE" id="PS50178">
    <property type="entry name" value="ZF_FYVE"/>
    <property type="match status" value="1"/>
</dbReference>
<keyword evidence="2 4" id="KW-0863">Zinc-finger</keyword>
<feature type="region of interest" description="Disordered" evidence="5">
    <location>
        <begin position="1"/>
        <end position="123"/>
    </location>
</feature>
<dbReference type="InterPro" id="IPR000306">
    <property type="entry name" value="Znf_FYVE"/>
</dbReference>
<protein>
    <recommendedName>
        <fullName evidence="6">FYVE-type domain-containing protein</fullName>
    </recommendedName>
</protein>
<feature type="compositionally biased region" description="Polar residues" evidence="5">
    <location>
        <begin position="12"/>
        <end position="25"/>
    </location>
</feature>
<evidence type="ECO:0000256" key="3">
    <source>
        <dbReference type="ARBA" id="ARBA00022833"/>
    </source>
</evidence>
<evidence type="ECO:0000313" key="8">
    <source>
        <dbReference type="Proteomes" id="UP000240760"/>
    </source>
</evidence>
<feature type="region of interest" description="Disordered" evidence="5">
    <location>
        <begin position="239"/>
        <end position="290"/>
    </location>
</feature>
<dbReference type="Proteomes" id="UP000240760">
    <property type="component" value="Unassembled WGS sequence"/>
</dbReference>
<evidence type="ECO:0000313" key="7">
    <source>
        <dbReference type="EMBL" id="PTB81630.1"/>
    </source>
</evidence>
<dbReference type="EMBL" id="KZ679126">
    <property type="protein sequence ID" value="PTB81630.1"/>
    <property type="molecule type" value="Genomic_DNA"/>
</dbReference>
<dbReference type="PANTHER" id="PTHR23164">
    <property type="entry name" value="EARLY ENDOSOME ANTIGEN 1"/>
    <property type="match status" value="1"/>
</dbReference>
<feature type="domain" description="FYVE-type" evidence="6">
    <location>
        <begin position="178"/>
        <end position="233"/>
    </location>
</feature>
<organism evidence="7 8">
    <name type="scientific">Trichoderma longibrachiatum ATCC 18648</name>
    <dbReference type="NCBI Taxonomy" id="983965"/>
    <lineage>
        <taxon>Eukaryota</taxon>
        <taxon>Fungi</taxon>
        <taxon>Dikarya</taxon>
        <taxon>Ascomycota</taxon>
        <taxon>Pezizomycotina</taxon>
        <taxon>Sordariomycetes</taxon>
        <taxon>Hypocreomycetidae</taxon>
        <taxon>Hypocreales</taxon>
        <taxon>Hypocreaceae</taxon>
        <taxon>Trichoderma</taxon>
    </lineage>
</organism>
<evidence type="ECO:0000256" key="4">
    <source>
        <dbReference type="PROSITE-ProRule" id="PRU00091"/>
    </source>
</evidence>
<dbReference type="PANTHER" id="PTHR23164:SF30">
    <property type="entry name" value="EARLY ENDOSOME ANTIGEN 1"/>
    <property type="match status" value="1"/>
</dbReference>
<name>A0A2T4CJ91_TRILO</name>
<dbReference type="STRING" id="983965.A0A2T4CJ91"/>
<evidence type="ECO:0000256" key="2">
    <source>
        <dbReference type="ARBA" id="ARBA00022771"/>
    </source>
</evidence>
<evidence type="ECO:0000256" key="1">
    <source>
        <dbReference type="ARBA" id="ARBA00022723"/>
    </source>
</evidence>
<dbReference type="InterPro" id="IPR017455">
    <property type="entry name" value="Znf_FYVE-rel"/>
</dbReference>
<dbReference type="Pfam" id="PF01363">
    <property type="entry name" value="FYVE"/>
    <property type="match status" value="1"/>
</dbReference>
<keyword evidence="3" id="KW-0862">Zinc</keyword>
<dbReference type="AlphaFoldDB" id="A0A2T4CJ91"/>
<dbReference type="SMART" id="SM00064">
    <property type="entry name" value="FYVE"/>
    <property type="match status" value="1"/>
</dbReference>
<keyword evidence="1" id="KW-0479">Metal-binding</keyword>
<gene>
    <name evidence="7" type="ORF">M440DRAFT_1418283</name>
</gene>
<dbReference type="CDD" id="cd15760">
    <property type="entry name" value="FYVE_scVPS27p_like"/>
    <property type="match status" value="1"/>
</dbReference>
<keyword evidence="8" id="KW-1185">Reference proteome</keyword>
<accession>A0A2T4CJ91</accession>
<dbReference type="SUPFAM" id="SSF57903">
    <property type="entry name" value="FYVE/PHD zinc finger"/>
    <property type="match status" value="1"/>
</dbReference>
<reference evidence="7 8" key="1">
    <citation type="submission" date="2016-07" db="EMBL/GenBank/DDBJ databases">
        <title>Multiple horizontal gene transfer events from other fungi enriched the ability of initially mycotrophic Trichoderma (Ascomycota) to feed on dead plant biomass.</title>
        <authorList>
            <consortium name="DOE Joint Genome Institute"/>
            <person name="Aerts A."/>
            <person name="Atanasova L."/>
            <person name="Chenthamara K."/>
            <person name="Zhang J."/>
            <person name="Grujic M."/>
            <person name="Henrissat B."/>
            <person name="Kuo A."/>
            <person name="Salamov A."/>
            <person name="Lipzen A."/>
            <person name="Labutti K."/>
            <person name="Barry K."/>
            <person name="Miao Y."/>
            <person name="Rahimi M.J."/>
            <person name="Shen Q."/>
            <person name="Grigoriev I.V."/>
            <person name="Kubicek C.P."/>
            <person name="Druzhinina I.S."/>
        </authorList>
    </citation>
    <scope>NUCLEOTIDE SEQUENCE [LARGE SCALE GENOMIC DNA]</scope>
    <source>
        <strain evidence="7 8">ATCC 18648</strain>
    </source>
</reference>
<feature type="compositionally biased region" description="Low complexity" evidence="5">
    <location>
        <begin position="100"/>
        <end position="116"/>
    </location>
</feature>
<dbReference type="OrthoDB" id="10018316at2759"/>
<sequence>MAAQLIMPTAPGAQQQSRHFLPNTSRRPHAHSRSQSFQLPPGPQLSPNSLNGFYDHAVSTPSSPKAHHSRSGRHARDYVPAVLRPNDEFPPLPLTKSRSPDSGSDSGSSDTTMRRSNTGFMSLGGIVGQRLGRRASESGKSSIDGEWNLELFPDVTEPPTRKHWKPDTESTICDDPTCKRNFSYFVRRHHCRKCGNIFCDWHSSYALPLDQNANFNPRAVPSRTCHHCFEQFRTWHSREGSQASSSASSDAHRTVPSTPISAAQPATPFGLPQGPEIPASVPRDWNWSTF</sequence>
<dbReference type="InterPro" id="IPR011011">
    <property type="entry name" value="Znf_FYVE_PHD"/>
</dbReference>
<dbReference type="InterPro" id="IPR013083">
    <property type="entry name" value="Znf_RING/FYVE/PHD"/>
</dbReference>
<dbReference type="GO" id="GO:0008270">
    <property type="term" value="F:zinc ion binding"/>
    <property type="evidence" value="ECO:0007669"/>
    <property type="project" value="UniProtKB-KW"/>
</dbReference>
<dbReference type="Gene3D" id="3.30.40.10">
    <property type="entry name" value="Zinc/RING finger domain, C3HC4 (zinc finger)"/>
    <property type="match status" value="1"/>
</dbReference>
<evidence type="ECO:0000256" key="5">
    <source>
        <dbReference type="SAM" id="MobiDB-lite"/>
    </source>
</evidence>